<evidence type="ECO:0000256" key="2">
    <source>
        <dbReference type="ARBA" id="ARBA00004305"/>
    </source>
</evidence>
<dbReference type="InterPro" id="IPR023213">
    <property type="entry name" value="CAT-like_dom_sf"/>
</dbReference>
<sequence>MATLSTQLLRTTRCAGRKGITECEIIQWFVKPGDNIAQFDKICEVQSDKASVEITSRFDGKVTKLHHEAGDMALVGKPLVDIEVSGASSEATETEGHTQLTKDDAEAEQPAESSPPAHKVSSSQSTSPRDMTNDSPVKSANNDIMAIPAVRRLAKENGLDLSQIQGTGKGDRITKEDVLKYLTNRSKSSSAPAPSAPMNSELPARPILGLVAKDREEPLTAIQKAMFKSMTGSLAVPHFGFTDDFDMEACMAQRHQLNAWLAKYEVTTEGGERLAKVSYMPFFIKALSVALLKYPILNAALITDESGEASRARIRYRTSHHIGVAMDSPQGLLVPSIKDVQQRSVLDIAGELQRLLQAGRQNRLTNADLQGSTITLSNVGMIGGTNLSPVLVAPTVCIGAIGKLQRVPRYAIVRDPSTGESREAVVPTHLLNVSWSADHRVIDGATMANFAVYWQKLLQNPALLMAQLR</sequence>
<dbReference type="InterPro" id="IPR050743">
    <property type="entry name" value="2-oxoacid_DH_E2_comp"/>
</dbReference>
<evidence type="ECO:0000256" key="10">
    <source>
        <dbReference type="RuleBase" id="RU003423"/>
    </source>
</evidence>
<dbReference type="CDD" id="cd06849">
    <property type="entry name" value="lipoyl_domain"/>
    <property type="match status" value="1"/>
</dbReference>
<dbReference type="InterPro" id="IPR001078">
    <property type="entry name" value="2-oxoacid_DH_actylTfrase"/>
</dbReference>
<dbReference type="PROSITE" id="PS51826">
    <property type="entry name" value="PSBD"/>
    <property type="match status" value="1"/>
</dbReference>
<dbReference type="Proteomes" id="UP001150569">
    <property type="component" value="Unassembled WGS sequence"/>
</dbReference>
<feature type="compositionally biased region" description="Polar residues" evidence="11">
    <location>
        <begin position="120"/>
        <end position="142"/>
    </location>
</feature>
<dbReference type="Pfam" id="PF00198">
    <property type="entry name" value="2-oxoacid_dh"/>
    <property type="match status" value="1"/>
</dbReference>
<evidence type="ECO:0000256" key="9">
    <source>
        <dbReference type="ARBA" id="ARBA00051775"/>
    </source>
</evidence>
<dbReference type="OrthoDB" id="15567at2759"/>
<reference evidence="14" key="1">
    <citation type="submission" date="2022-07" db="EMBL/GenBank/DDBJ databases">
        <title>Phylogenomic reconstructions and comparative analyses of Kickxellomycotina fungi.</title>
        <authorList>
            <person name="Reynolds N.K."/>
            <person name="Stajich J.E."/>
            <person name="Barry K."/>
            <person name="Grigoriev I.V."/>
            <person name="Crous P."/>
            <person name="Smith M.E."/>
        </authorList>
    </citation>
    <scope>NUCLEOTIDE SEQUENCE</scope>
    <source>
        <strain evidence="14">RSA 861</strain>
    </source>
</reference>
<dbReference type="FunFam" id="4.10.320.10:FF:000002">
    <property type="entry name" value="Dihydrolipoamide acetyltransferase component of pyruvate dehydrogenase complex"/>
    <property type="match status" value="1"/>
</dbReference>
<dbReference type="Pfam" id="PF00364">
    <property type="entry name" value="Biotin_lipoyl"/>
    <property type="match status" value="1"/>
</dbReference>
<dbReference type="Gene3D" id="3.30.559.10">
    <property type="entry name" value="Chloramphenicol acetyltransferase-like domain"/>
    <property type="match status" value="1"/>
</dbReference>
<dbReference type="EC" id="2.3.1.-" evidence="10"/>
<feature type="compositionally biased region" description="Basic and acidic residues" evidence="11">
    <location>
        <begin position="94"/>
        <end position="104"/>
    </location>
</feature>
<comment type="subcellular location">
    <subcellularLocation>
        <location evidence="2">Mitochondrion matrix</location>
    </subcellularLocation>
</comment>
<evidence type="ECO:0000256" key="7">
    <source>
        <dbReference type="ARBA" id="ARBA00023128"/>
    </source>
</evidence>
<evidence type="ECO:0000259" key="12">
    <source>
        <dbReference type="PROSITE" id="PS50968"/>
    </source>
</evidence>
<dbReference type="Gene3D" id="2.40.50.100">
    <property type="match status" value="1"/>
</dbReference>
<comment type="similarity">
    <text evidence="3 10">Belongs to the 2-oxoacid dehydrogenase family.</text>
</comment>
<dbReference type="SUPFAM" id="SSF52777">
    <property type="entry name" value="CoA-dependent acyltransferases"/>
    <property type="match status" value="1"/>
</dbReference>
<evidence type="ECO:0000313" key="14">
    <source>
        <dbReference type="EMBL" id="KAJ1917289.1"/>
    </source>
</evidence>
<dbReference type="Gene3D" id="4.10.320.10">
    <property type="entry name" value="E3-binding domain"/>
    <property type="match status" value="1"/>
</dbReference>
<gene>
    <name evidence="14" type="ORF">IWQ60_007829</name>
</gene>
<dbReference type="PANTHER" id="PTHR43178:SF5">
    <property type="entry name" value="LIPOAMIDE ACYLTRANSFERASE COMPONENT OF BRANCHED-CHAIN ALPHA-KETO ACID DEHYDROGENASE COMPLEX, MITOCHONDRIAL"/>
    <property type="match status" value="1"/>
</dbReference>
<comment type="catalytic activity">
    <reaction evidence="9">
        <text>N(6)-[(R)-dihydrolipoyl]-L-lysyl-[protein] + 2-methylpropanoyl-CoA = N(6)-[(R)-S(8)-2-methylpropanoyldihydrolipoyl]-L-lysyl-[protein] + CoA</text>
        <dbReference type="Rhea" id="RHEA:18865"/>
        <dbReference type="Rhea" id="RHEA-COMP:10475"/>
        <dbReference type="Rhea" id="RHEA-COMP:10497"/>
        <dbReference type="ChEBI" id="CHEBI:57287"/>
        <dbReference type="ChEBI" id="CHEBI:57338"/>
        <dbReference type="ChEBI" id="CHEBI:83100"/>
        <dbReference type="ChEBI" id="CHEBI:83142"/>
        <dbReference type="EC" id="2.3.1.168"/>
    </reaction>
    <physiologicalReaction direction="left-to-right" evidence="9">
        <dbReference type="Rhea" id="RHEA:18866"/>
    </physiologicalReaction>
</comment>
<evidence type="ECO:0000256" key="1">
    <source>
        <dbReference type="ARBA" id="ARBA00001938"/>
    </source>
</evidence>
<dbReference type="GO" id="GO:0005759">
    <property type="term" value="C:mitochondrial matrix"/>
    <property type="evidence" value="ECO:0007669"/>
    <property type="project" value="UniProtKB-SubCell"/>
</dbReference>
<keyword evidence="7" id="KW-0496">Mitochondrion</keyword>
<comment type="cofactor">
    <cofactor evidence="1 10">
        <name>(R)-lipoate</name>
        <dbReference type="ChEBI" id="CHEBI:83088"/>
    </cofactor>
</comment>
<evidence type="ECO:0000256" key="5">
    <source>
        <dbReference type="ARBA" id="ARBA00022823"/>
    </source>
</evidence>
<dbReference type="InterPro" id="IPR003016">
    <property type="entry name" value="2-oxoA_DH_lipoyl-BS"/>
</dbReference>
<dbReference type="SUPFAM" id="SSF47005">
    <property type="entry name" value="Peripheral subunit-binding domain of 2-oxo acid dehydrogenase complex"/>
    <property type="match status" value="1"/>
</dbReference>
<evidence type="ECO:0000256" key="8">
    <source>
        <dbReference type="ARBA" id="ARBA00023315"/>
    </source>
</evidence>
<evidence type="ECO:0000256" key="11">
    <source>
        <dbReference type="SAM" id="MobiDB-lite"/>
    </source>
</evidence>
<dbReference type="InterPro" id="IPR036625">
    <property type="entry name" value="E3-bd_dom_sf"/>
</dbReference>
<dbReference type="InterPro" id="IPR011053">
    <property type="entry name" value="Single_hybrid_motif"/>
</dbReference>
<dbReference type="Pfam" id="PF02817">
    <property type="entry name" value="E3_binding"/>
    <property type="match status" value="1"/>
</dbReference>
<dbReference type="InterPro" id="IPR000089">
    <property type="entry name" value="Biotin_lipoyl"/>
</dbReference>
<dbReference type="GO" id="GO:0005829">
    <property type="term" value="C:cytosol"/>
    <property type="evidence" value="ECO:0007669"/>
    <property type="project" value="UniProtKB-ARBA"/>
</dbReference>
<dbReference type="PROSITE" id="PS00189">
    <property type="entry name" value="LIPOYL"/>
    <property type="match status" value="1"/>
</dbReference>
<evidence type="ECO:0000256" key="6">
    <source>
        <dbReference type="ARBA" id="ARBA00022946"/>
    </source>
</evidence>
<proteinExistence type="inferred from homology"/>
<dbReference type="PROSITE" id="PS50968">
    <property type="entry name" value="BIOTINYL_LIPOYL"/>
    <property type="match status" value="1"/>
</dbReference>
<dbReference type="GO" id="GO:0045333">
    <property type="term" value="P:cellular respiration"/>
    <property type="evidence" value="ECO:0007669"/>
    <property type="project" value="UniProtKB-ARBA"/>
</dbReference>
<dbReference type="GO" id="GO:0043754">
    <property type="term" value="F:dihydrolipoamide branched chain acyltransferase activity"/>
    <property type="evidence" value="ECO:0007669"/>
    <property type="project" value="UniProtKB-EC"/>
</dbReference>
<comment type="caution">
    <text evidence="14">The sequence shown here is derived from an EMBL/GenBank/DDBJ whole genome shotgun (WGS) entry which is preliminary data.</text>
</comment>
<dbReference type="FunFam" id="3.30.559.10:FF:000007">
    <property type="entry name" value="Dihydrolipoamide acetyltransferase component of pyruvate dehydrogenase complex"/>
    <property type="match status" value="1"/>
</dbReference>
<dbReference type="EMBL" id="JANBPT010000548">
    <property type="protein sequence ID" value="KAJ1917289.1"/>
    <property type="molecule type" value="Genomic_DNA"/>
</dbReference>
<feature type="domain" description="Lipoyl-binding" evidence="12">
    <location>
        <begin position="6"/>
        <end position="83"/>
    </location>
</feature>
<feature type="region of interest" description="Disordered" evidence="11">
    <location>
        <begin position="86"/>
        <end position="143"/>
    </location>
</feature>
<dbReference type="PANTHER" id="PTHR43178">
    <property type="entry name" value="DIHYDROLIPOAMIDE ACETYLTRANSFERASE COMPONENT OF PYRUVATE DEHYDROGENASE COMPLEX"/>
    <property type="match status" value="1"/>
</dbReference>
<keyword evidence="8 10" id="KW-0012">Acyltransferase</keyword>
<feature type="domain" description="Peripheral subunit-binding (PSBD)" evidence="13">
    <location>
        <begin position="145"/>
        <end position="182"/>
    </location>
</feature>
<dbReference type="InterPro" id="IPR004167">
    <property type="entry name" value="PSBD"/>
</dbReference>
<name>A0A9W7ZZ57_9FUNG</name>
<dbReference type="AlphaFoldDB" id="A0A9W7ZZ57"/>
<evidence type="ECO:0000259" key="13">
    <source>
        <dbReference type="PROSITE" id="PS51826"/>
    </source>
</evidence>
<evidence type="ECO:0000313" key="15">
    <source>
        <dbReference type="Proteomes" id="UP001150569"/>
    </source>
</evidence>
<evidence type="ECO:0000256" key="4">
    <source>
        <dbReference type="ARBA" id="ARBA00022679"/>
    </source>
</evidence>
<organism evidence="14 15">
    <name type="scientific">Tieghemiomyces parasiticus</name>
    <dbReference type="NCBI Taxonomy" id="78921"/>
    <lineage>
        <taxon>Eukaryota</taxon>
        <taxon>Fungi</taxon>
        <taxon>Fungi incertae sedis</taxon>
        <taxon>Zoopagomycota</taxon>
        <taxon>Kickxellomycotina</taxon>
        <taxon>Dimargaritomycetes</taxon>
        <taxon>Dimargaritales</taxon>
        <taxon>Dimargaritaceae</taxon>
        <taxon>Tieghemiomyces</taxon>
    </lineage>
</organism>
<protein>
    <recommendedName>
        <fullName evidence="10">Dihydrolipoamide acetyltransferase component of pyruvate dehydrogenase complex</fullName>
        <ecNumber evidence="10">2.3.1.-</ecNumber>
    </recommendedName>
</protein>
<accession>A0A9W7ZZ57</accession>
<dbReference type="SUPFAM" id="SSF51230">
    <property type="entry name" value="Single hybrid motif"/>
    <property type="match status" value="1"/>
</dbReference>
<keyword evidence="6" id="KW-0809">Transit peptide</keyword>
<dbReference type="FunFam" id="2.40.50.100:FF:000013">
    <property type="entry name" value="Dihydrolipoamide acetyltransferase component of pyruvate dehydrogenase complex"/>
    <property type="match status" value="1"/>
</dbReference>
<evidence type="ECO:0000256" key="3">
    <source>
        <dbReference type="ARBA" id="ARBA00007317"/>
    </source>
</evidence>
<keyword evidence="5 10" id="KW-0450">Lipoyl</keyword>
<keyword evidence="4 10" id="KW-0808">Transferase</keyword>
<dbReference type="GO" id="GO:0031405">
    <property type="term" value="F:lipoic acid binding"/>
    <property type="evidence" value="ECO:0007669"/>
    <property type="project" value="TreeGrafter"/>
</dbReference>
<dbReference type="GO" id="GO:0016407">
    <property type="term" value="F:acetyltransferase activity"/>
    <property type="evidence" value="ECO:0007669"/>
    <property type="project" value="TreeGrafter"/>
</dbReference>
<keyword evidence="15" id="KW-1185">Reference proteome</keyword>